<dbReference type="RefSeq" id="WP_085463289.1">
    <property type="nucleotide sequence ID" value="NZ_FXBL01000004.1"/>
</dbReference>
<evidence type="ECO:0000313" key="3">
    <source>
        <dbReference type="Proteomes" id="UP000193083"/>
    </source>
</evidence>
<dbReference type="Proteomes" id="UP000193083">
    <property type="component" value="Unassembled WGS sequence"/>
</dbReference>
<dbReference type="EMBL" id="FXBL01000004">
    <property type="protein sequence ID" value="SMH31458.1"/>
    <property type="molecule type" value="Genomic_DNA"/>
</dbReference>
<organism evidence="2 3">
    <name type="scientific">Mesorhizobium australicum</name>
    <dbReference type="NCBI Taxonomy" id="536018"/>
    <lineage>
        <taxon>Bacteria</taxon>
        <taxon>Pseudomonadati</taxon>
        <taxon>Pseudomonadota</taxon>
        <taxon>Alphaproteobacteria</taxon>
        <taxon>Hyphomicrobiales</taxon>
        <taxon>Phyllobacteriaceae</taxon>
        <taxon>Mesorhizobium</taxon>
    </lineage>
</organism>
<dbReference type="OrthoDB" id="9761586at2"/>
<dbReference type="InterPro" id="IPR045079">
    <property type="entry name" value="Oxoprolinase-like"/>
</dbReference>
<dbReference type="GO" id="GO:0005829">
    <property type="term" value="C:cytosol"/>
    <property type="evidence" value="ECO:0007669"/>
    <property type="project" value="TreeGrafter"/>
</dbReference>
<proteinExistence type="predicted"/>
<protein>
    <submittedName>
        <fullName evidence="2">N-methylhydantoinase B</fullName>
    </submittedName>
</protein>
<dbReference type="InterPro" id="IPR003692">
    <property type="entry name" value="Hydantoinase_B"/>
</dbReference>
<evidence type="ECO:0000313" key="2">
    <source>
        <dbReference type="EMBL" id="SMH31458.1"/>
    </source>
</evidence>
<dbReference type="GO" id="GO:0006749">
    <property type="term" value="P:glutathione metabolic process"/>
    <property type="evidence" value="ECO:0007669"/>
    <property type="project" value="TreeGrafter"/>
</dbReference>
<dbReference type="Pfam" id="PF02538">
    <property type="entry name" value="Hydantoinase_B"/>
    <property type="match status" value="1"/>
</dbReference>
<dbReference type="PANTHER" id="PTHR11365:SF23">
    <property type="entry name" value="HYPOTHETICAL 5-OXOPROLINASE (EUROFUNG)-RELATED"/>
    <property type="match status" value="1"/>
</dbReference>
<dbReference type="AlphaFoldDB" id="A0A1X7N2D2"/>
<feature type="domain" description="Hydantoinase B/oxoprolinase" evidence="1">
    <location>
        <begin position="2"/>
        <end position="514"/>
    </location>
</feature>
<name>A0A1X7N2D2_9HYPH</name>
<accession>A0A1X7N2D2</accession>
<sequence length="521" mass="54650">MDGVELQILWSNMIGIVSEQARALQRIAFSPIVREAGDLANGLFDARARMVAQAVTGTPGHINSLAAAAANLLKHVDASSLKPGDVLITNDPWMSAGHFFDITVLSPIFRGQKLIGYAGSTIHHTDIGGYGIGSGARDIHEEGLWIPVLKLYEAGVRNETLFAMITRNVRTPDSLLGDLGAQVSSGMIASQRLNALCDRYGLDDIEALSDEIITRSENATRDSIRTLPGGTFHGESTFDVPGGDRITLKTAVTIDSEAGEITVDFAGSSGRSPRGINVVPAYTQAYATFAIRSTLNPDLPNNAGSLAPIKLKLPDNCIVNATYPSPVNARHVVGMYVPFPILNALAQVVPDKVVAEGSGAVWTVQIQGRDAEGRPFTSSMFNYSGGMGARAGKPGISAVCYPTGVSAVPVEVLEAAYPIVFTCKELERGSGGAGLQPGGDGQRIGFRMRTTQPWLLNTVPSRLSEAPQGLDGGAPGRAGQFLVNGKPVVLSGKTDMKAGDEITMITPGGGGFGALKAAKVA</sequence>
<keyword evidence="3" id="KW-1185">Reference proteome</keyword>
<gene>
    <name evidence="2" type="ORF">SAMN02982922_1171</name>
</gene>
<dbReference type="PANTHER" id="PTHR11365">
    <property type="entry name" value="5-OXOPROLINASE RELATED"/>
    <property type="match status" value="1"/>
</dbReference>
<dbReference type="GO" id="GO:0017168">
    <property type="term" value="F:5-oxoprolinase (ATP-hydrolyzing) activity"/>
    <property type="evidence" value="ECO:0007669"/>
    <property type="project" value="TreeGrafter"/>
</dbReference>
<reference evidence="2 3" key="1">
    <citation type="submission" date="2017-04" db="EMBL/GenBank/DDBJ databases">
        <authorList>
            <person name="Afonso C.L."/>
            <person name="Miller P.J."/>
            <person name="Scott M.A."/>
            <person name="Spackman E."/>
            <person name="Goraichik I."/>
            <person name="Dimitrov K.M."/>
            <person name="Suarez D.L."/>
            <person name="Swayne D.E."/>
        </authorList>
    </citation>
    <scope>NUCLEOTIDE SEQUENCE [LARGE SCALE GENOMIC DNA]</scope>
    <source>
        <strain evidence="2 3">B5P</strain>
    </source>
</reference>
<evidence type="ECO:0000259" key="1">
    <source>
        <dbReference type="Pfam" id="PF02538"/>
    </source>
</evidence>